<evidence type="ECO:0000313" key="3">
    <source>
        <dbReference type="Proteomes" id="UP000541610"/>
    </source>
</evidence>
<feature type="region of interest" description="Disordered" evidence="1">
    <location>
        <begin position="35"/>
        <end position="93"/>
    </location>
</feature>
<accession>A0A7J6P557</accession>
<evidence type="ECO:0000256" key="1">
    <source>
        <dbReference type="SAM" id="MobiDB-lite"/>
    </source>
</evidence>
<name>A0A7J6P557_PEROL</name>
<feature type="compositionally biased region" description="Basic and acidic residues" evidence="1">
    <location>
        <begin position="53"/>
        <end position="64"/>
    </location>
</feature>
<reference evidence="2 3" key="1">
    <citation type="submission" date="2020-04" db="EMBL/GenBank/DDBJ databases">
        <title>Perkinsus olseni comparative genomics.</title>
        <authorList>
            <person name="Bogema D.R."/>
        </authorList>
    </citation>
    <scope>NUCLEOTIDE SEQUENCE [LARGE SCALE GENOMIC DNA]</scope>
    <source>
        <strain evidence="2">00978-12</strain>
    </source>
</reference>
<organism evidence="2 3">
    <name type="scientific">Perkinsus olseni</name>
    <name type="common">Perkinsus atlanticus</name>
    <dbReference type="NCBI Taxonomy" id="32597"/>
    <lineage>
        <taxon>Eukaryota</taxon>
        <taxon>Sar</taxon>
        <taxon>Alveolata</taxon>
        <taxon>Perkinsozoa</taxon>
        <taxon>Perkinsea</taxon>
        <taxon>Perkinsida</taxon>
        <taxon>Perkinsidae</taxon>
        <taxon>Perkinsus</taxon>
    </lineage>
</organism>
<comment type="caution">
    <text evidence="2">The sequence shown here is derived from an EMBL/GenBank/DDBJ whole genome shotgun (WGS) entry which is preliminary data.</text>
</comment>
<dbReference type="Proteomes" id="UP000541610">
    <property type="component" value="Unassembled WGS sequence"/>
</dbReference>
<sequence length="354" mass="38933">MAHSIHPQQRDQRAAAFFRALDQYNKSLGEDLDAAAERRAREAAVAKPGRGRPSGEDTSKRESQRSSVAPQRAVREDENEEDPDPKSGPQGGVEALGRAKAERQKLAYLNWRNARSTCLSLKQDITAERSRASALKKSIKNVRVELQKALDQRGLLLDRKHRITEECRDLERQVGEIVGRRGALLAELGRDREDVRLLKQALASAKAEKIELGRLVSAAKSDARRWANGIIHRAREAQSDSEVRLTDMAVGGLSARSGEEVEVGRGPSHPRRESPIGNAECLTRADERPETAAPSGQSGRRRRKMNQGIAQRTGLEKGLVATQLSRWAEVDTIKEASSSSSSSCITIPMSEDVG</sequence>
<dbReference type="OrthoDB" id="10327780at2759"/>
<protein>
    <submittedName>
        <fullName evidence="2">Uncharacterized protein</fullName>
    </submittedName>
</protein>
<gene>
    <name evidence="2" type="ORF">FOZ60_016731</name>
</gene>
<dbReference type="AlphaFoldDB" id="A0A7J6P557"/>
<feature type="region of interest" description="Disordered" evidence="1">
    <location>
        <begin position="255"/>
        <end position="316"/>
    </location>
</feature>
<feature type="compositionally biased region" description="Basic and acidic residues" evidence="1">
    <location>
        <begin position="35"/>
        <end position="44"/>
    </location>
</feature>
<evidence type="ECO:0000313" key="2">
    <source>
        <dbReference type="EMBL" id="KAF4690896.1"/>
    </source>
</evidence>
<proteinExistence type="predicted"/>
<feature type="region of interest" description="Disordered" evidence="1">
    <location>
        <begin position="333"/>
        <end position="354"/>
    </location>
</feature>
<dbReference type="EMBL" id="JABANP010000090">
    <property type="protein sequence ID" value="KAF4690896.1"/>
    <property type="molecule type" value="Genomic_DNA"/>
</dbReference>